<evidence type="ECO:0008006" key="3">
    <source>
        <dbReference type="Google" id="ProtNLM"/>
    </source>
</evidence>
<evidence type="ECO:0000313" key="2">
    <source>
        <dbReference type="Proteomes" id="UP001589734"/>
    </source>
</evidence>
<gene>
    <name evidence="1" type="ORF">ACFFLS_23890</name>
</gene>
<keyword evidence="2" id="KW-1185">Reference proteome</keyword>
<sequence length="115" mass="12778">MKTKYYVLIAIGLFLIIAGLTNPGTEKHKEEVRLKMNTIFHEKSKKDDISQDENAVGSVIAQSMINMIVNNLVSSSNYILFSTTEVTFQGKTKTIGVGFLGNIFLSSKMDEALKE</sequence>
<name>A0ABV6BXC9_9FLAO</name>
<dbReference type="Proteomes" id="UP001589734">
    <property type="component" value="Unassembled WGS sequence"/>
</dbReference>
<comment type="caution">
    <text evidence="1">The sequence shown here is derived from an EMBL/GenBank/DDBJ whole genome shotgun (WGS) entry which is preliminary data.</text>
</comment>
<evidence type="ECO:0000313" key="1">
    <source>
        <dbReference type="EMBL" id="MFC0080107.1"/>
    </source>
</evidence>
<reference evidence="1 2" key="1">
    <citation type="submission" date="2024-09" db="EMBL/GenBank/DDBJ databases">
        <authorList>
            <person name="Sun Q."/>
            <person name="Mori K."/>
        </authorList>
    </citation>
    <scope>NUCLEOTIDE SEQUENCE [LARGE SCALE GENOMIC DNA]</scope>
    <source>
        <strain evidence="1 2">CGMCC 1.12926</strain>
    </source>
</reference>
<dbReference type="RefSeq" id="WP_379682903.1">
    <property type="nucleotide sequence ID" value="NZ_JBHLYW010000029.1"/>
</dbReference>
<dbReference type="EMBL" id="JBHLYW010000029">
    <property type="protein sequence ID" value="MFC0080107.1"/>
    <property type="molecule type" value="Genomic_DNA"/>
</dbReference>
<organism evidence="1 2">
    <name type="scientific">Flavobacterium procerum</name>
    <dbReference type="NCBI Taxonomy" id="1455569"/>
    <lineage>
        <taxon>Bacteria</taxon>
        <taxon>Pseudomonadati</taxon>
        <taxon>Bacteroidota</taxon>
        <taxon>Flavobacteriia</taxon>
        <taxon>Flavobacteriales</taxon>
        <taxon>Flavobacteriaceae</taxon>
        <taxon>Flavobacterium</taxon>
    </lineage>
</organism>
<protein>
    <recommendedName>
        <fullName evidence="3">DUF4359 domain-containing protein</fullName>
    </recommendedName>
</protein>
<proteinExistence type="predicted"/>
<accession>A0ABV6BXC9</accession>